<reference evidence="2 3" key="1">
    <citation type="journal article" date="2023" name="Mol. Phylogenet. Evol.">
        <title>Genome-scale phylogeny and comparative genomics of the fungal order Sordariales.</title>
        <authorList>
            <person name="Hensen N."/>
            <person name="Bonometti L."/>
            <person name="Westerberg I."/>
            <person name="Brannstrom I.O."/>
            <person name="Guillou S."/>
            <person name="Cros-Aarteil S."/>
            <person name="Calhoun S."/>
            <person name="Haridas S."/>
            <person name="Kuo A."/>
            <person name="Mondo S."/>
            <person name="Pangilinan J."/>
            <person name="Riley R."/>
            <person name="LaButti K."/>
            <person name="Andreopoulos B."/>
            <person name="Lipzen A."/>
            <person name="Chen C."/>
            <person name="Yan M."/>
            <person name="Daum C."/>
            <person name="Ng V."/>
            <person name="Clum A."/>
            <person name="Steindorff A."/>
            <person name="Ohm R.A."/>
            <person name="Martin F."/>
            <person name="Silar P."/>
            <person name="Natvig D.O."/>
            <person name="Lalanne C."/>
            <person name="Gautier V."/>
            <person name="Ament-Velasquez S.L."/>
            <person name="Kruys A."/>
            <person name="Hutchinson M.I."/>
            <person name="Powell A.J."/>
            <person name="Barry K."/>
            <person name="Miller A.N."/>
            <person name="Grigoriev I.V."/>
            <person name="Debuchy R."/>
            <person name="Gladieux P."/>
            <person name="Hiltunen Thoren M."/>
            <person name="Johannesson H."/>
        </authorList>
    </citation>
    <scope>NUCLEOTIDE SEQUENCE [LARGE SCALE GENOMIC DNA]</scope>
    <source>
        <strain evidence="2 3">FGSC 10403</strain>
    </source>
</reference>
<organism evidence="2 3">
    <name type="scientific">Neurospora hispaniola</name>
    <dbReference type="NCBI Taxonomy" id="588809"/>
    <lineage>
        <taxon>Eukaryota</taxon>
        <taxon>Fungi</taxon>
        <taxon>Dikarya</taxon>
        <taxon>Ascomycota</taxon>
        <taxon>Pezizomycotina</taxon>
        <taxon>Sordariomycetes</taxon>
        <taxon>Sordariomycetidae</taxon>
        <taxon>Sordariales</taxon>
        <taxon>Sordariaceae</taxon>
        <taxon>Neurospora</taxon>
    </lineage>
</organism>
<feature type="compositionally biased region" description="Basic and acidic residues" evidence="1">
    <location>
        <begin position="1"/>
        <end position="13"/>
    </location>
</feature>
<feature type="region of interest" description="Disordered" evidence="1">
    <location>
        <begin position="120"/>
        <end position="154"/>
    </location>
</feature>
<proteinExistence type="predicted"/>
<comment type="caution">
    <text evidence="2">The sequence shown here is derived from an EMBL/GenBank/DDBJ whole genome shotgun (WGS) entry which is preliminary data.</text>
</comment>
<sequence length="154" mass="17354">MDIKERGLRERNPVHTSQPNHHLHQEPGSTRLLECGVQVGGFGKQLGLFLVDSVTLIPEQSCRPSGPDFLSSRAKQPTSSHLSVLGRHVEHVMWIYMIHHPVVSVEASELRPKAHPWPFRNDRPCDSGVEPHSEWRPFRPPPRVSLLMGQPSSS</sequence>
<keyword evidence="3" id="KW-1185">Reference proteome</keyword>
<dbReference type="AlphaFoldDB" id="A0AAJ0IEP4"/>
<gene>
    <name evidence="2" type="ORF">B0T23DRAFT_308220</name>
</gene>
<dbReference type="RefSeq" id="XP_062696596.1">
    <property type="nucleotide sequence ID" value="XM_062834464.1"/>
</dbReference>
<evidence type="ECO:0000313" key="3">
    <source>
        <dbReference type="Proteomes" id="UP001285908"/>
    </source>
</evidence>
<evidence type="ECO:0000256" key="1">
    <source>
        <dbReference type="SAM" id="MobiDB-lite"/>
    </source>
</evidence>
<feature type="compositionally biased region" description="Basic and acidic residues" evidence="1">
    <location>
        <begin position="120"/>
        <end position="137"/>
    </location>
</feature>
<protein>
    <submittedName>
        <fullName evidence="2">Uncharacterized protein</fullName>
    </submittedName>
</protein>
<dbReference type="GeneID" id="87872086"/>
<evidence type="ECO:0000313" key="2">
    <source>
        <dbReference type="EMBL" id="KAK3498963.1"/>
    </source>
</evidence>
<dbReference type="Proteomes" id="UP001285908">
    <property type="component" value="Unassembled WGS sequence"/>
</dbReference>
<dbReference type="EMBL" id="JAULSX010000001">
    <property type="protein sequence ID" value="KAK3498963.1"/>
    <property type="molecule type" value="Genomic_DNA"/>
</dbReference>
<name>A0AAJ0IEP4_9PEZI</name>
<feature type="region of interest" description="Disordered" evidence="1">
    <location>
        <begin position="1"/>
        <end position="27"/>
    </location>
</feature>
<accession>A0AAJ0IEP4</accession>